<name>A0A068R9N0_9GAMM</name>
<sequence length="66" mass="7647">MLVDQAVGSLKRYDIDAYNIICLYYQHHISCRAIAKKMKQRPDYITAYLGRAEAYIAGRIHDKLEA</sequence>
<dbReference type="GO" id="GO:0003677">
    <property type="term" value="F:DNA binding"/>
    <property type="evidence" value="ECO:0007669"/>
    <property type="project" value="UniProtKB-KW"/>
</dbReference>
<dbReference type="InterPro" id="IPR010534">
    <property type="entry name" value="Phage_933W_GpQ"/>
</dbReference>
<keyword evidence="3" id="KW-0238">DNA-binding</keyword>
<dbReference type="AlphaFoldDB" id="A0A068R9N0"/>
<accession>A0A068R9N0</accession>
<reference evidence="5" key="1">
    <citation type="submission" date="2013-06" db="EMBL/GenBank/DDBJ databases">
        <authorList>
            <person name="Mazano-Marin A."/>
        </authorList>
    </citation>
    <scope>NUCLEOTIDE SEQUENCE</scope>
    <source>
        <strain evidence="5">SCt-VLC</strain>
    </source>
</reference>
<keyword evidence="4" id="KW-0804">Transcription</keyword>
<reference evidence="5" key="2">
    <citation type="journal article" date="2014" name="Genome Biol. Evol.">
        <title>Settling down: the genome of Serratia symbiotica from the aphid Cinara tujafilina zooms in on the process of accommodation to a cooperative intracellular life.</title>
        <authorList>
            <person name="Manzano-Marin A."/>
            <person name="Latorre A."/>
        </authorList>
    </citation>
    <scope>NUCLEOTIDE SEQUENCE</scope>
    <source>
        <strain evidence="5">SCt-VLC</strain>
    </source>
</reference>
<dbReference type="EMBL" id="FR904231">
    <property type="protein sequence ID" value="CDG47278.1"/>
    <property type="molecule type" value="Genomic_DNA"/>
</dbReference>
<keyword evidence="2" id="KW-0805">Transcription regulation</keyword>
<proteinExistence type="inferred from homology"/>
<gene>
    <name evidence="5" type="ORF">SCTVLC_0517</name>
</gene>
<evidence type="ECO:0000256" key="1">
    <source>
        <dbReference type="ARBA" id="ARBA00010234"/>
    </source>
</evidence>
<dbReference type="Pfam" id="PF06530">
    <property type="entry name" value="Phage_antitermQ"/>
    <property type="match status" value="1"/>
</dbReference>
<evidence type="ECO:0000256" key="3">
    <source>
        <dbReference type="ARBA" id="ARBA00023125"/>
    </source>
</evidence>
<evidence type="ECO:0000256" key="2">
    <source>
        <dbReference type="ARBA" id="ARBA00023015"/>
    </source>
</evidence>
<evidence type="ECO:0000313" key="5">
    <source>
        <dbReference type="EMBL" id="CDG47278.1"/>
    </source>
</evidence>
<dbReference type="GO" id="GO:0060567">
    <property type="term" value="P:negative regulation of termination of DNA-templated transcription"/>
    <property type="evidence" value="ECO:0007669"/>
    <property type="project" value="InterPro"/>
</dbReference>
<comment type="similarity">
    <text evidence="1">Belongs to the phage antitermination Q type 1 family.</text>
</comment>
<protein>
    <submittedName>
        <fullName evidence="5">Putative phage antitermination protein Q family protein</fullName>
    </submittedName>
</protein>
<organism evidence="5">
    <name type="scientific">Serratia symbiotica SCt-VLC</name>
    <dbReference type="NCBI Taxonomy" id="1347341"/>
    <lineage>
        <taxon>Bacteria</taxon>
        <taxon>Pseudomonadati</taxon>
        <taxon>Pseudomonadota</taxon>
        <taxon>Gammaproteobacteria</taxon>
        <taxon>Enterobacterales</taxon>
        <taxon>Yersiniaceae</taxon>
        <taxon>Serratia</taxon>
        <taxon>Serratia symbiotica</taxon>
    </lineage>
</organism>
<dbReference type="OrthoDB" id="6432617at2"/>
<evidence type="ECO:0000256" key="4">
    <source>
        <dbReference type="ARBA" id="ARBA00023163"/>
    </source>
</evidence>